<feature type="region of interest" description="Disordered" evidence="5">
    <location>
        <begin position="88"/>
        <end position="119"/>
    </location>
</feature>
<evidence type="ECO:0000259" key="6">
    <source>
        <dbReference type="PROSITE" id="PS50135"/>
    </source>
</evidence>
<organism evidence="7 8">
    <name type="scientific">Linderina pennispora</name>
    <dbReference type="NCBI Taxonomy" id="61395"/>
    <lineage>
        <taxon>Eukaryota</taxon>
        <taxon>Fungi</taxon>
        <taxon>Fungi incertae sedis</taxon>
        <taxon>Zoopagomycota</taxon>
        <taxon>Kickxellomycotina</taxon>
        <taxon>Kickxellomycetes</taxon>
        <taxon>Kickxellales</taxon>
        <taxon>Kickxellaceae</taxon>
        <taxon>Linderina</taxon>
    </lineage>
</organism>
<dbReference type="PANTHER" id="PTHR20930:SF0">
    <property type="entry name" value="PROTEIN ILRUN"/>
    <property type="match status" value="1"/>
</dbReference>
<dbReference type="GeneID" id="63802158"/>
<feature type="compositionally biased region" description="Basic and acidic residues" evidence="5">
    <location>
        <begin position="425"/>
        <end position="439"/>
    </location>
</feature>
<evidence type="ECO:0000313" key="8">
    <source>
        <dbReference type="Proteomes" id="UP000193922"/>
    </source>
</evidence>
<dbReference type="PROSITE" id="PS50135">
    <property type="entry name" value="ZF_ZZ_2"/>
    <property type="match status" value="1"/>
</dbReference>
<feature type="region of interest" description="Disordered" evidence="5">
    <location>
        <begin position="985"/>
        <end position="1009"/>
    </location>
</feature>
<feature type="region of interest" description="Disordered" evidence="5">
    <location>
        <begin position="1142"/>
        <end position="1194"/>
    </location>
</feature>
<evidence type="ECO:0000256" key="2">
    <source>
        <dbReference type="ARBA" id="ARBA00022771"/>
    </source>
</evidence>
<dbReference type="CDD" id="cd14947">
    <property type="entry name" value="NBR1_like"/>
    <property type="match status" value="1"/>
</dbReference>
<dbReference type="PROSITE" id="PS01357">
    <property type="entry name" value="ZF_ZZ_1"/>
    <property type="match status" value="2"/>
</dbReference>
<dbReference type="Pfam" id="PF00569">
    <property type="entry name" value="ZZ"/>
    <property type="match status" value="4"/>
</dbReference>
<feature type="domain" description="ZZ-type" evidence="6">
    <location>
        <begin position="595"/>
        <end position="646"/>
    </location>
</feature>
<dbReference type="PANTHER" id="PTHR20930">
    <property type="entry name" value="OVARIAN CARCINOMA ANTIGEN CA125-RELATED"/>
    <property type="match status" value="1"/>
</dbReference>
<dbReference type="GO" id="GO:0005737">
    <property type="term" value="C:cytoplasm"/>
    <property type="evidence" value="ECO:0007669"/>
    <property type="project" value="UniProtKB-ARBA"/>
</dbReference>
<dbReference type="Pfam" id="PF16158">
    <property type="entry name" value="N_BRCA1_IG"/>
    <property type="match status" value="1"/>
</dbReference>
<sequence>MSFGPSQLTTAAEQLDAKIAELEAVISSATNDAQARVSRDLKKAWESVYNALGYSPNPRGPGVHAHMTTAHSSNRPSATATLVASAMGAGPHSYASPPNVPLEPEEAQAHSPAHAGPTGLNKIGTRNECSKCKKAAADVLWVCISCADHRLCNTCKDSTEVKGTHRMVAWAIDKSTIAKGHYIVCDDCSKPVVGLRWNCTECPSFDVCNDCAKGTTHEHKLKALYYAETATFPYGSVGYSCNLCGSTAAPPIYCCLHCKDFHVCSKCVASDKISEHDHDYAALCIPANALAPTSAPEPSRKVAVEDTPADDKQTVASTSETSRANDGIASVVCDGCESSITGIRHKCTRCKNYDLCDGCYRNVTKVHPGHGFIHFGPPAHPPHHHKPHHHKRHGHYGPRPFQHSPHGFHDHTHFHAAAEHWRMRDSSRKACQEQQEACRKHAKHTPHVPPFPGRPSHHRHDFRCPPGQSPGSLGLPPLPPPPPPCQFNPPAHPPPPPPPHPMPKWNQLFAPIRDNWGFGWGGPTRCPPPRVTPVNCTMPPLPPMAADGTYVTDNAEEARRHGLAISSEEKQQQTNITPSVERGMSTDSASVQVVHPGVLCDSCGDLVTGVRYKCGNCSDFDLCEKCEAKTSHDESHIFVKIRNPSVVPSRVPMLSQVYRPLKLHVDSPSRAALERAPSMPTTAKEATARWNAASAAAAAATAVAAVSLKGTSAGQTVTTVATSDLPEDKEGKKEGVSSKEPEAAATAVAPRISETTKYAAHFVEDVTIPDGTTVGAGEPFVKIWSVANMSEHEWPQGTMLVHMDGEPMIPGGKKAVAVIVGKCYEQVGVAVDLVAPEMPGKYISKWRLMTPTGNYFGSGLWCSIVVPEVASASPAADLIPQLAICPPKIEYEGEGAEVSNASPAADSFPRLAICPPKIDYKGKDVEVASTTTSESVAASETASKSASETASKTASEVVSETTSGIVSVAADADDDEDAVVIDVAAEPETKDERTVPEAPKIASAAPSEQLSTSESIASLTNTFVQISADLMKEIQRLDSSIKEIQAKQNASDKQPFDITSAPSMSETPIKGYPAASPSRPFTNVDLLTSPPFTFAPSHPSLQPSAPPMADSPGHASAPDAMSEHSSVREFLASTDRLNRLVSSTRQSDPTTPFYVPSGPPSGGSPFHPSASDNGHDEFEFVNDFTPNFAKHHHH</sequence>
<dbReference type="SUPFAM" id="SSF57850">
    <property type="entry name" value="RING/U-box"/>
    <property type="match status" value="5"/>
</dbReference>
<evidence type="ECO:0000256" key="3">
    <source>
        <dbReference type="ARBA" id="ARBA00022833"/>
    </source>
</evidence>
<feature type="compositionally biased region" description="Low complexity" evidence="5">
    <location>
        <begin position="932"/>
        <end position="957"/>
    </location>
</feature>
<feature type="region of interest" description="Disordered" evidence="5">
    <location>
        <begin position="292"/>
        <end position="321"/>
    </location>
</feature>
<dbReference type="SMART" id="SM00291">
    <property type="entry name" value="ZnF_ZZ"/>
    <property type="match status" value="5"/>
</dbReference>
<dbReference type="RefSeq" id="XP_040743561.1">
    <property type="nucleotide sequence ID" value="XM_040885510.1"/>
</dbReference>
<feature type="region of interest" description="Disordered" evidence="5">
    <location>
        <begin position="425"/>
        <end position="507"/>
    </location>
</feature>
<dbReference type="InterPro" id="IPR013783">
    <property type="entry name" value="Ig-like_fold"/>
</dbReference>
<keyword evidence="2 4" id="KW-0863">Zinc-finger</keyword>
<evidence type="ECO:0000256" key="4">
    <source>
        <dbReference type="PROSITE-ProRule" id="PRU00228"/>
    </source>
</evidence>
<accession>A0A1Y1W8U0</accession>
<dbReference type="Proteomes" id="UP000193922">
    <property type="component" value="Unassembled WGS sequence"/>
</dbReference>
<keyword evidence="8" id="KW-1185">Reference proteome</keyword>
<dbReference type="AlphaFoldDB" id="A0A1Y1W8U0"/>
<dbReference type="EMBL" id="MCFD01000006">
    <property type="protein sequence ID" value="ORX69923.1"/>
    <property type="molecule type" value="Genomic_DNA"/>
</dbReference>
<keyword evidence="3" id="KW-0862">Zinc</keyword>
<dbReference type="Gene3D" id="3.30.60.90">
    <property type="match status" value="4"/>
</dbReference>
<dbReference type="CDD" id="cd02340">
    <property type="entry name" value="ZZ_NBR1_like"/>
    <property type="match status" value="2"/>
</dbReference>
<feature type="region of interest" description="Disordered" evidence="5">
    <location>
        <begin position="932"/>
        <end position="958"/>
    </location>
</feature>
<feature type="compositionally biased region" description="Basic residues" evidence="5">
    <location>
        <begin position="381"/>
        <end position="396"/>
    </location>
</feature>
<dbReference type="FunFam" id="3.30.60.90:FF:000007">
    <property type="entry name" value="Next to BRCA1 gene 1 protein"/>
    <property type="match status" value="1"/>
</dbReference>
<proteinExistence type="predicted"/>
<dbReference type="GO" id="GO:0070013">
    <property type="term" value="C:intracellular organelle lumen"/>
    <property type="evidence" value="ECO:0007669"/>
    <property type="project" value="UniProtKB-ARBA"/>
</dbReference>
<name>A0A1Y1W8U0_9FUNG</name>
<evidence type="ECO:0000313" key="7">
    <source>
        <dbReference type="EMBL" id="ORX69923.1"/>
    </source>
</evidence>
<feature type="region of interest" description="Disordered" evidence="5">
    <location>
        <begin position="722"/>
        <end position="746"/>
    </location>
</feature>
<keyword evidence="1" id="KW-0479">Metal-binding</keyword>
<dbReference type="InterPro" id="IPR043145">
    <property type="entry name" value="Znf_ZZ_sf"/>
</dbReference>
<feature type="region of interest" description="Disordered" evidence="5">
    <location>
        <begin position="379"/>
        <end position="399"/>
    </location>
</feature>
<protein>
    <recommendedName>
        <fullName evidence="6">ZZ-type domain-containing protein</fullName>
    </recommendedName>
</protein>
<dbReference type="InterPro" id="IPR000433">
    <property type="entry name" value="Znf_ZZ"/>
</dbReference>
<dbReference type="GO" id="GO:0008270">
    <property type="term" value="F:zinc ion binding"/>
    <property type="evidence" value="ECO:0007669"/>
    <property type="project" value="UniProtKB-KW"/>
</dbReference>
<feature type="compositionally biased region" description="Pro residues" evidence="5">
    <location>
        <begin position="476"/>
        <end position="502"/>
    </location>
</feature>
<dbReference type="InterPro" id="IPR032350">
    <property type="entry name" value="Nbr1_FW"/>
</dbReference>
<evidence type="ECO:0000256" key="1">
    <source>
        <dbReference type="ARBA" id="ARBA00022723"/>
    </source>
</evidence>
<dbReference type="Gene3D" id="2.60.40.10">
    <property type="entry name" value="Immunoglobulins"/>
    <property type="match status" value="1"/>
</dbReference>
<dbReference type="STRING" id="61395.A0A1Y1W8U0"/>
<feature type="compositionally biased region" description="Basic and acidic residues" evidence="5">
    <location>
        <begin position="298"/>
        <end position="313"/>
    </location>
</feature>
<feature type="compositionally biased region" description="Low complexity" evidence="5">
    <location>
        <begin position="465"/>
        <end position="475"/>
    </location>
</feature>
<gene>
    <name evidence="7" type="ORF">DL89DRAFT_257222</name>
</gene>
<comment type="caution">
    <text evidence="7">The sequence shown here is derived from an EMBL/GenBank/DDBJ whole genome shotgun (WGS) entry which is preliminary data.</text>
</comment>
<feature type="region of interest" description="Disordered" evidence="5">
    <location>
        <begin position="1045"/>
        <end position="1127"/>
    </location>
</feature>
<reference evidence="7 8" key="1">
    <citation type="submission" date="2016-07" db="EMBL/GenBank/DDBJ databases">
        <title>Pervasive Adenine N6-methylation of Active Genes in Fungi.</title>
        <authorList>
            <consortium name="DOE Joint Genome Institute"/>
            <person name="Mondo S.J."/>
            <person name="Dannebaum R.O."/>
            <person name="Kuo R.C."/>
            <person name="Labutti K."/>
            <person name="Haridas S."/>
            <person name="Kuo A."/>
            <person name="Salamov A."/>
            <person name="Ahrendt S.R."/>
            <person name="Lipzen A."/>
            <person name="Sullivan W."/>
            <person name="Andreopoulos W.B."/>
            <person name="Clum A."/>
            <person name="Lindquist E."/>
            <person name="Daum C."/>
            <person name="Ramamoorthy G.K."/>
            <person name="Gryganskyi A."/>
            <person name="Culley D."/>
            <person name="Magnuson J.K."/>
            <person name="James T.Y."/>
            <person name="O'Malley M.A."/>
            <person name="Stajich J.E."/>
            <person name="Spatafora J.W."/>
            <person name="Visel A."/>
            <person name="Grigoriev I.V."/>
        </authorList>
    </citation>
    <scope>NUCLEOTIDE SEQUENCE [LARGE SCALE GENOMIC DNA]</scope>
    <source>
        <strain evidence="7 8">ATCC 12442</strain>
    </source>
</reference>
<dbReference type="OrthoDB" id="661148at2759"/>
<feature type="compositionally biased region" description="Basic and acidic residues" evidence="5">
    <location>
        <begin position="726"/>
        <end position="742"/>
    </location>
</feature>
<evidence type="ECO:0000256" key="5">
    <source>
        <dbReference type="SAM" id="MobiDB-lite"/>
    </source>
</evidence>